<keyword evidence="2" id="KW-0732">Signal</keyword>
<feature type="signal peptide" evidence="2">
    <location>
        <begin position="1"/>
        <end position="16"/>
    </location>
</feature>
<dbReference type="AlphaFoldDB" id="A0A6P4ZGY7"/>
<reference evidence="4" key="1">
    <citation type="submission" date="2025-08" db="UniProtKB">
        <authorList>
            <consortium name="RefSeq"/>
        </authorList>
    </citation>
    <scope>IDENTIFICATION</scope>
    <source>
        <tissue evidence="4">Gonad</tissue>
    </source>
</reference>
<dbReference type="KEGG" id="bbel:109473471"/>
<proteinExistence type="predicted"/>
<feature type="chain" id="PRO_5028102252" evidence="2">
    <location>
        <begin position="17"/>
        <end position="261"/>
    </location>
</feature>
<evidence type="ECO:0000256" key="2">
    <source>
        <dbReference type="SAM" id="SignalP"/>
    </source>
</evidence>
<evidence type="ECO:0000313" key="4">
    <source>
        <dbReference type="RefSeq" id="XP_019628891.1"/>
    </source>
</evidence>
<feature type="region of interest" description="Disordered" evidence="1">
    <location>
        <begin position="40"/>
        <end position="62"/>
    </location>
</feature>
<name>A0A6P4ZGY7_BRABE</name>
<accession>A0A6P4ZGY7</accession>
<dbReference type="Proteomes" id="UP000515135">
    <property type="component" value="Unplaced"/>
</dbReference>
<protein>
    <submittedName>
        <fullName evidence="4">Uncharacterized protein LOC109473471</fullName>
    </submittedName>
</protein>
<dbReference type="RefSeq" id="XP_019628891.1">
    <property type="nucleotide sequence ID" value="XM_019773332.1"/>
</dbReference>
<evidence type="ECO:0000256" key="1">
    <source>
        <dbReference type="SAM" id="MobiDB-lite"/>
    </source>
</evidence>
<feature type="compositionally biased region" description="Basic and acidic residues" evidence="1">
    <location>
        <begin position="40"/>
        <end position="58"/>
    </location>
</feature>
<evidence type="ECO:0000313" key="3">
    <source>
        <dbReference type="Proteomes" id="UP000515135"/>
    </source>
</evidence>
<organism evidence="3 4">
    <name type="scientific">Branchiostoma belcheri</name>
    <name type="common">Amphioxus</name>
    <dbReference type="NCBI Taxonomy" id="7741"/>
    <lineage>
        <taxon>Eukaryota</taxon>
        <taxon>Metazoa</taxon>
        <taxon>Chordata</taxon>
        <taxon>Cephalochordata</taxon>
        <taxon>Leptocardii</taxon>
        <taxon>Amphioxiformes</taxon>
        <taxon>Branchiostomatidae</taxon>
        <taxon>Branchiostoma</taxon>
    </lineage>
</organism>
<keyword evidence="3" id="KW-1185">Reference proteome</keyword>
<sequence>MRLLVFAALAAALVLAESAALDKKDLSKVLLQELQEMVSAKEKQEQARPKGDQDKRQDDDDGLPDMHVIFEDCRDRAFIGVLLSPDEAVSLVQAAEQTQGWIAEGINIYTMGAFFFEDRDDWMLGNYLTSEWAVGIVSGLHGVPPPVCVYGTTGCDISGYTKTLADKDDIAFSGYGMAMTDAIPLVGSHISDTGEIDEDAIHTDVAAKGSRHAGHMVGYGEAVTGVSAALGVESPVEAKKSLAASKKNTEVRPYKCLCDVI</sequence>
<dbReference type="OrthoDB" id="10035327at2759"/>
<dbReference type="GeneID" id="109473471"/>
<gene>
    <name evidence="4" type="primary">LOC109473471</name>
</gene>